<gene>
    <name evidence="2" type="ORF">A9F13_44g00066</name>
</gene>
<accession>A0AA91PUM4</accession>
<feature type="non-terminal residue" evidence="2">
    <location>
        <position position="419"/>
    </location>
</feature>
<evidence type="ECO:0000313" key="3">
    <source>
        <dbReference type="Proteomes" id="UP000195602"/>
    </source>
</evidence>
<feature type="compositionally biased region" description="Basic and acidic residues" evidence="1">
    <location>
        <begin position="56"/>
        <end position="69"/>
    </location>
</feature>
<reference evidence="2 3" key="1">
    <citation type="submission" date="2017-04" db="EMBL/GenBank/DDBJ databases">
        <title>Draft genome of the yeast Clavispora lusitaniae type strain CBS 6936.</title>
        <authorList>
            <person name="Durrens P."/>
            <person name="Klopp C."/>
            <person name="Biteau N."/>
            <person name="Fitton-Ouhabi V."/>
            <person name="Dementhon K."/>
            <person name="Accoceberry I."/>
            <person name="Sherman D.J."/>
            <person name="Noel T."/>
        </authorList>
    </citation>
    <scope>NUCLEOTIDE SEQUENCE [LARGE SCALE GENOMIC DNA]</scope>
    <source>
        <strain evidence="2 3">CBS 6936</strain>
    </source>
</reference>
<feature type="region of interest" description="Disordered" evidence="1">
    <location>
        <begin position="1"/>
        <end position="29"/>
    </location>
</feature>
<feature type="compositionally biased region" description="Basic and acidic residues" evidence="1">
    <location>
        <begin position="223"/>
        <end position="234"/>
    </location>
</feature>
<protein>
    <submittedName>
        <fullName evidence="2">Uncharacterized protein</fullName>
    </submittedName>
</protein>
<feature type="compositionally biased region" description="Polar residues" evidence="1">
    <location>
        <begin position="237"/>
        <end position="247"/>
    </location>
</feature>
<feature type="compositionally biased region" description="Basic and acidic residues" evidence="1">
    <location>
        <begin position="149"/>
        <end position="159"/>
    </location>
</feature>
<dbReference type="AlphaFoldDB" id="A0AA91PUM4"/>
<comment type="caution">
    <text evidence="2">The sequence shown here is derived from an EMBL/GenBank/DDBJ whole genome shotgun (WGS) entry which is preliminary data.</text>
</comment>
<feature type="compositionally biased region" description="Polar residues" evidence="1">
    <location>
        <begin position="293"/>
        <end position="303"/>
    </location>
</feature>
<dbReference type="Proteomes" id="UP000195602">
    <property type="component" value="Unassembled WGS sequence"/>
</dbReference>
<feature type="compositionally biased region" description="Low complexity" evidence="1">
    <location>
        <begin position="260"/>
        <end position="272"/>
    </location>
</feature>
<evidence type="ECO:0000313" key="2">
    <source>
        <dbReference type="EMBL" id="OVF03280.1"/>
    </source>
</evidence>
<feature type="region of interest" description="Disordered" evidence="1">
    <location>
        <begin position="56"/>
        <end position="174"/>
    </location>
</feature>
<evidence type="ECO:0000256" key="1">
    <source>
        <dbReference type="SAM" id="MobiDB-lite"/>
    </source>
</evidence>
<dbReference type="EMBL" id="LYUB02000042">
    <property type="protein sequence ID" value="OVF03280.1"/>
    <property type="molecule type" value="Genomic_DNA"/>
</dbReference>
<feature type="region of interest" description="Disordered" evidence="1">
    <location>
        <begin position="223"/>
        <end position="323"/>
    </location>
</feature>
<dbReference type="KEGG" id="clus:A9F13_44g00066"/>
<organism evidence="2 3">
    <name type="scientific">Clavispora lusitaniae</name>
    <name type="common">Candida lusitaniae</name>
    <dbReference type="NCBI Taxonomy" id="36911"/>
    <lineage>
        <taxon>Eukaryota</taxon>
        <taxon>Fungi</taxon>
        <taxon>Dikarya</taxon>
        <taxon>Ascomycota</taxon>
        <taxon>Saccharomycotina</taxon>
        <taxon>Pichiomycetes</taxon>
        <taxon>Metschnikowiaceae</taxon>
        <taxon>Clavispora</taxon>
    </lineage>
</organism>
<proteinExistence type="predicted"/>
<sequence length="419" mass="45343">MHDLGAGQMVGQRSSIRPGGLPCPGDHRHRRSGGFRLALFQPEFQSVSSVRQLLRRTAEGHAPQPRDSHPQSLQLGAGSNEHGLQKGDIVGQRGGIGRHARLYQNPRADTRESRRKPYFLPGQGRSRGPDRMPPVHPFEQHRQSRRGQHRDAVRGRRPGEPAPLQALGMEHETSTIPPQQLDQIATLAPEGVHRTAKRISAQPSSYQRGQPVEALAHVRDPGRQIHPDTARRPDQANPASTVLSTRASMGGARRMRCPAGPTTSTTPGPSGSECGTMGAPATSTGMNAGPGNGNASLATPSRSSVRRQRYTSDVHTRCRRATSNTSAPGIIASDTIRALSSSSNRRRGSGPTISIIRVAMMPHRCSPQCRTCGLRITSSARRRRPDAYGTPPVEGALWVSVMLAQAVDTTASRQHSQRR</sequence>
<name>A0AA91PUM4_CLALS</name>